<accession>A0A8X6I2W5</accession>
<proteinExistence type="predicted"/>
<organism evidence="1 2">
    <name type="scientific">Trichonephila clavata</name>
    <name type="common">Joro spider</name>
    <name type="synonym">Nephila clavata</name>
    <dbReference type="NCBI Taxonomy" id="2740835"/>
    <lineage>
        <taxon>Eukaryota</taxon>
        <taxon>Metazoa</taxon>
        <taxon>Ecdysozoa</taxon>
        <taxon>Arthropoda</taxon>
        <taxon>Chelicerata</taxon>
        <taxon>Arachnida</taxon>
        <taxon>Araneae</taxon>
        <taxon>Araneomorphae</taxon>
        <taxon>Entelegynae</taxon>
        <taxon>Araneoidea</taxon>
        <taxon>Nephilidae</taxon>
        <taxon>Trichonephila</taxon>
    </lineage>
</organism>
<keyword evidence="2" id="KW-1185">Reference proteome</keyword>
<comment type="caution">
    <text evidence="1">The sequence shown here is derived from an EMBL/GenBank/DDBJ whole genome shotgun (WGS) entry which is preliminary data.</text>
</comment>
<sequence length="87" mass="10004">MHLKSDSTNKNTLKRRSSLRARRWWYKEVVLFSASHEAKAIAFDEWATFHPVVEIVSDNQRLLVYLSPPSVTVTIVHLVSSPHSPSF</sequence>
<evidence type="ECO:0000313" key="1">
    <source>
        <dbReference type="EMBL" id="GFR14449.1"/>
    </source>
</evidence>
<gene>
    <name evidence="1" type="ORF">TNCT_713041</name>
</gene>
<dbReference type="EMBL" id="BMAO01017257">
    <property type="protein sequence ID" value="GFR14449.1"/>
    <property type="molecule type" value="Genomic_DNA"/>
</dbReference>
<name>A0A8X6I2W5_TRICU</name>
<protein>
    <submittedName>
        <fullName evidence="1">Uncharacterized protein</fullName>
    </submittedName>
</protein>
<dbReference type="Proteomes" id="UP000887116">
    <property type="component" value="Unassembled WGS sequence"/>
</dbReference>
<dbReference type="AlphaFoldDB" id="A0A8X6I2W5"/>
<evidence type="ECO:0000313" key="2">
    <source>
        <dbReference type="Proteomes" id="UP000887116"/>
    </source>
</evidence>
<reference evidence="1" key="1">
    <citation type="submission" date="2020-07" db="EMBL/GenBank/DDBJ databases">
        <title>Multicomponent nature underlies the extraordinary mechanical properties of spider dragline silk.</title>
        <authorList>
            <person name="Kono N."/>
            <person name="Nakamura H."/>
            <person name="Mori M."/>
            <person name="Yoshida Y."/>
            <person name="Ohtoshi R."/>
            <person name="Malay A.D."/>
            <person name="Moran D.A.P."/>
            <person name="Tomita M."/>
            <person name="Numata K."/>
            <person name="Arakawa K."/>
        </authorList>
    </citation>
    <scope>NUCLEOTIDE SEQUENCE</scope>
</reference>